<dbReference type="InterPro" id="IPR015421">
    <property type="entry name" value="PyrdxlP-dep_Trfase_major"/>
</dbReference>
<dbReference type="HAMAP" id="MF_00712">
    <property type="entry name" value="GcvPA"/>
    <property type="match status" value="1"/>
</dbReference>
<evidence type="ECO:0000313" key="6">
    <source>
        <dbReference type="EMBL" id="EKU93850.1"/>
    </source>
</evidence>
<proteinExistence type="inferred from homology"/>
<dbReference type="InterPro" id="IPR020581">
    <property type="entry name" value="GDC_P"/>
</dbReference>
<name>K9EXC6_9LACT</name>
<dbReference type="EC" id="1.4.4.2" evidence="4"/>
<evidence type="ECO:0000256" key="1">
    <source>
        <dbReference type="ARBA" id="ARBA00003788"/>
    </source>
</evidence>
<reference evidence="6 7" key="1">
    <citation type="submission" date="2012-09" db="EMBL/GenBank/DDBJ databases">
        <title>The Genome Sequence of Alloiococcus otitis ATCC 51267.</title>
        <authorList>
            <consortium name="The Broad Institute Genome Sequencing Platform"/>
            <person name="Earl A."/>
            <person name="Ward D."/>
            <person name="Feldgarden M."/>
            <person name="Gevers D."/>
            <person name="Huys G."/>
            <person name="Walker B."/>
            <person name="Young S.K."/>
            <person name="Zeng Q."/>
            <person name="Gargeya S."/>
            <person name="Fitzgerald M."/>
            <person name="Haas B."/>
            <person name="Abouelleil A."/>
            <person name="Alvarado L."/>
            <person name="Arachchi H.M."/>
            <person name="Berlin A.M."/>
            <person name="Chapman S.B."/>
            <person name="Goldberg J."/>
            <person name="Griggs A."/>
            <person name="Gujja S."/>
            <person name="Hansen M."/>
            <person name="Howarth C."/>
            <person name="Imamovic A."/>
            <person name="Larimer J."/>
            <person name="McCowen C."/>
            <person name="Montmayeur A."/>
            <person name="Murphy C."/>
            <person name="Neiman D."/>
            <person name="Pearson M."/>
            <person name="Priest M."/>
            <person name="Roberts A."/>
            <person name="Saif S."/>
            <person name="Shea T."/>
            <person name="Sisk P."/>
            <person name="Sykes S."/>
            <person name="Wortman J."/>
            <person name="Nusbaum C."/>
            <person name="Birren B."/>
        </authorList>
    </citation>
    <scope>NUCLEOTIDE SEQUENCE [LARGE SCALE GENOMIC DNA]</scope>
    <source>
        <strain evidence="6 7">ATCC 51267</strain>
    </source>
</reference>
<comment type="function">
    <text evidence="1 4">The glycine cleavage system catalyzes the degradation of glycine. The P protein binds the alpha-amino group of glycine through its pyridoxal phosphate cofactor; CO(2) is released and the remaining methylamine moiety is then transferred to the lipoamide cofactor of the H protein.</text>
</comment>
<evidence type="ECO:0000256" key="4">
    <source>
        <dbReference type="HAMAP-Rule" id="MF_00712"/>
    </source>
</evidence>
<dbReference type="HOGENOM" id="CLU_004620_0_2_9"/>
<dbReference type="Gene3D" id="3.90.1150.10">
    <property type="entry name" value="Aspartate Aminotransferase, domain 1"/>
    <property type="match status" value="1"/>
</dbReference>
<dbReference type="OrthoDB" id="9771867at2"/>
<comment type="similarity">
    <text evidence="4">Belongs to the GcvP family. N-terminal subunit subfamily.</text>
</comment>
<dbReference type="Gene3D" id="3.40.640.10">
    <property type="entry name" value="Type I PLP-dependent aspartate aminotransferase-like (Major domain)"/>
    <property type="match status" value="1"/>
</dbReference>
<evidence type="ECO:0000259" key="5">
    <source>
        <dbReference type="Pfam" id="PF02347"/>
    </source>
</evidence>
<accession>K9EXC6</accession>
<dbReference type="RefSeq" id="WP_003777336.1">
    <property type="nucleotide sequence ID" value="NZ_JH992958.1"/>
</dbReference>
<dbReference type="PANTHER" id="PTHR42806">
    <property type="entry name" value="GLYCINE CLEAVAGE SYSTEM P-PROTEIN"/>
    <property type="match status" value="1"/>
</dbReference>
<dbReference type="NCBIfam" id="NF001696">
    <property type="entry name" value="PRK00451.1"/>
    <property type="match status" value="1"/>
</dbReference>
<dbReference type="PATRIC" id="fig|883081.3.peg.644"/>
<dbReference type="GO" id="GO:0019464">
    <property type="term" value="P:glycine decarboxylation via glycine cleavage system"/>
    <property type="evidence" value="ECO:0007669"/>
    <property type="project" value="UniProtKB-UniRule"/>
</dbReference>
<feature type="domain" description="Glycine cleavage system P-protein N-terminal" evidence="5">
    <location>
        <begin position="5"/>
        <end position="444"/>
    </location>
</feature>
<sequence>MVHFRYLPNTDKDREEMLDVIGAKDIMDLYRDVPEEVQRKEPMNLPKPLSEYELLKEANRLASKNTTSNQVPFFLGAGVYDHHVPTVVKHVIMRQEFLTAYVPYQPEVSQGELQALFEWQTMVAELTGMDLANSGLYDGYTAIGEANNLAIGQVRKSDKVLISKAVNPQGIQTAKTYGFGKNYDVEEVELNGDITDLDDLKAKLDKNVAAVVVQYPNFFGSVEDLKAIKELLEDYKTLLVVSSNPLALAKLEAPGHLGADIVVGNIQPFGIPMQLGGPHSGYFAVTKKLMRKVPSRLVGESVDEEGKRGFSMALSTREQHIRREKATSNYSSNQALFALASAVALAAYGKQGVQELAQRNINNGHYLAKQLQDKGFELLNSRPFFNEFTIKLDKDVEEVNKALYDKGYVGGYDASDALEQEGAYLLVATEKRTKEEIDDFVQALAEVAK</sequence>
<keyword evidence="2 4" id="KW-0560">Oxidoreductase</keyword>
<evidence type="ECO:0000256" key="3">
    <source>
        <dbReference type="ARBA" id="ARBA00049026"/>
    </source>
</evidence>
<gene>
    <name evidence="4" type="primary">gcvPA</name>
    <name evidence="6" type="ORF">HMPREF9698_00645</name>
</gene>
<dbReference type="STRING" id="883081.HMPREF9698_00645"/>
<organism evidence="6 7">
    <name type="scientific">Alloiococcus otitis ATCC 51267</name>
    <dbReference type="NCBI Taxonomy" id="883081"/>
    <lineage>
        <taxon>Bacteria</taxon>
        <taxon>Bacillati</taxon>
        <taxon>Bacillota</taxon>
        <taxon>Bacilli</taxon>
        <taxon>Lactobacillales</taxon>
        <taxon>Carnobacteriaceae</taxon>
        <taxon>Alloiococcus</taxon>
    </lineage>
</organism>
<dbReference type="EMBL" id="AGXA01000014">
    <property type="protein sequence ID" value="EKU93850.1"/>
    <property type="molecule type" value="Genomic_DNA"/>
</dbReference>
<dbReference type="InterPro" id="IPR049315">
    <property type="entry name" value="GDC-P_N"/>
</dbReference>
<dbReference type="Pfam" id="PF02347">
    <property type="entry name" value="GDC-P"/>
    <property type="match status" value="1"/>
</dbReference>
<dbReference type="GO" id="GO:0004375">
    <property type="term" value="F:glycine dehydrogenase (decarboxylating) activity"/>
    <property type="evidence" value="ECO:0007669"/>
    <property type="project" value="UniProtKB-EC"/>
</dbReference>
<dbReference type="CDD" id="cd00613">
    <property type="entry name" value="GDC-P"/>
    <property type="match status" value="1"/>
</dbReference>
<dbReference type="Proteomes" id="UP000009875">
    <property type="component" value="Unassembled WGS sequence"/>
</dbReference>
<dbReference type="InterPro" id="IPR015422">
    <property type="entry name" value="PyrdxlP-dep_Trfase_small"/>
</dbReference>
<dbReference type="InterPro" id="IPR015424">
    <property type="entry name" value="PyrdxlP-dep_Trfase"/>
</dbReference>
<comment type="subunit">
    <text evidence="4">The glycine cleavage system is composed of four proteins: P, T, L and H. In this organism, the P 'protein' is a heterodimer of two subunits.</text>
</comment>
<dbReference type="eggNOG" id="COG0403">
    <property type="taxonomic scope" value="Bacteria"/>
</dbReference>
<keyword evidence="7" id="KW-1185">Reference proteome</keyword>
<comment type="caution">
    <text evidence="6">The sequence shown here is derived from an EMBL/GenBank/DDBJ whole genome shotgun (WGS) entry which is preliminary data.</text>
</comment>
<comment type="catalytic activity">
    <reaction evidence="3 4">
        <text>N(6)-[(R)-lipoyl]-L-lysyl-[glycine-cleavage complex H protein] + glycine + H(+) = N(6)-[(R)-S(8)-aminomethyldihydrolipoyl]-L-lysyl-[glycine-cleavage complex H protein] + CO2</text>
        <dbReference type="Rhea" id="RHEA:24304"/>
        <dbReference type="Rhea" id="RHEA-COMP:10494"/>
        <dbReference type="Rhea" id="RHEA-COMP:10495"/>
        <dbReference type="ChEBI" id="CHEBI:15378"/>
        <dbReference type="ChEBI" id="CHEBI:16526"/>
        <dbReference type="ChEBI" id="CHEBI:57305"/>
        <dbReference type="ChEBI" id="CHEBI:83099"/>
        <dbReference type="ChEBI" id="CHEBI:83143"/>
        <dbReference type="EC" id="1.4.4.2"/>
    </reaction>
</comment>
<dbReference type="PANTHER" id="PTHR42806:SF1">
    <property type="entry name" value="GLYCINE DEHYDROGENASE (DECARBOXYLATING)"/>
    <property type="match status" value="1"/>
</dbReference>
<protein>
    <recommendedName>
        <fullName evidence="4">Probable glycine dehydrogenase (decarboxylating) subunit 1</fullName>
        <ecNumber evidence="4">1.4.4.2</ecNumber>
    </recommendedName>
    <alternativeName>
        <fullName evidence="4">Glycine cleavage system P-protein subunit 1</fullName>
    </alternativeName>
    <alternativeName>
        <fullName evidence="4">Glycine decarboxylase subunit 1</fullName>
    </alternativeName>
    <alternativeName>
        <fullName evidence="4">Glycine dehydrogenase (aminomethyl-transferring) subunit 1</fullName>
    </alternativeName>
</protein>
<dbReference type="InterPro" id="IPR023010">
    <property type="entry name" value="GcvPA"/>
</dbReference>
<evidence type="ECO:0000256" key="2">
    <source>
        <dbReference type="ARBA" id="ARBA00023002"/>
    </source>
</evidence>
<dbReference type="SUPFAM" id="SSF53383">
    <property type="entry name" value="PLP-dependent transferases"/>
    <property type="match status" value="1"/>
</dbReference>
<evidence type="ECO:0000313" key="7">
    <source>
        <dbReference type="Proteomes" id="UP000009875"/>
    </source>
</evidence>
<dbReference type="AlphaFoldDB" id="K9EXC6"/>
<dbReference type="GO" id="GO:0009116">
    <property type="term" value="P:nucleoside metabolic process"/>
    <property type="evidence" value="ECO:0007669"/>
    <property type="project" value="InterPro"/>
</dbReference>
<dbReference type="PIRSF" id="PIRSF006815">
    <property type="entry name" value="GcvPA"/>
    <property type="match status" value="1"/>
</dbReference>